<dbReference type="PROSITE" id="PS00409">
    <property type="entry name" value="PROKAR_NTER_METHYL"/>
    <property type="match status" value="1"/>
</dbReference>
<dbReference type="EMBL" id="CP037422">
    <property type="protein sequence ID" value="QDU10817.1"/>
    <property type="molecule type" value="Genomic_DNA"/>
</dbReference>
<dbReference type="SUPFAM" id="SSF54523">
    <property type="entry name" value="Pili subunits"/>
    <property type="match status" value="1"/>
</dbReference>
<gene>
    <name evidence="2" type="primary">xcpT_34</name>
    <name evidence="2" type="ORF">V202x_42300</name>
</gene>
<dbReference type="RefSeq" id="WP_145178699.1">
    <property type="nucleotide sequence ID" value="NZ_CP037422.1"/>
</dbReference>
<evidence type="ECO:0000259" key="1">
    <source>
        <dbReference type="Pfam" id="PF07596"/>
    </source>
</evidence>
<reference evidence="2 3" key="1">
    <citation type="submission" date="2019-03" db="EMBL/GenBank/DDBJ databases">
        <title>Deep-cultivation of Planctomycetes and their phenomic and genomic characterization uncovers novel biology.</title>
        <authorList>
            <person name="Wiegand S."/>
            <person name="Jogler M."/>
            <person name="Boedeker C."/>
            <person name="Pinto D."/>
            <person name="Vollmers J."/>
            <person name="Rivas-Marin E."/>
            <person name="Kohn T."/>
            <person name="Peeters S.H."/>
            <person name="Heuer A."/>
            <person name="Rast P."/>
            <person name="Oberbeckmann S."/>
            <person name="Bunk B."/>
            <person name="Jeske O."/>
            <person name="Meyerdierks A."/>
            <person name="Storesund J.E."/>
            <person name="Kallscheuer N."/>
            <person name="Luecker S."/>
            <person name="Lage O.M."/>
            <person name="Pohl T."/>
            <person name="Merkel B.J."/>
            <person name="Hornburger P."/>
            <person name="Mueller R.-W."/>
            <person name="Bruemmer F."/>
            <person name="Labrenz M."/>
            <person name="Spormann A.M."/>
            <person name="Op den Camp H."/>
            <person name="Overmann J."/>
            <person name="Amann R."/>
            <person name="Jetten M.S.M."/>
            <person name="Mascher T."/>
            <person name="Medema M.H."/>
            <person name="Devos D.P."/>
            <person name="Kaster A.-K."/>
            <person name="Ovreas L."/>
            <person name="Rohde M."/>
            <person name="Galperin M.Y."/>
            <person name="Jogler C."/>
        </authorList>
    </citation>
    <scope>NUCLEOTIDE SEQUENCE [LARGE SCALE GENOMIC DNA]</scope>
    <source>
        <strain evidence="2 3">V202</strain>
    </source>
</reference>
<dbReference type="NCBIfam" id="TIGR02532">
    <property type="entry name" value="IV_pilin_GFxxxE"/>
    <property type="match status" value="1"/>
</dbReference>
<name>A0A517WZY6_9PLAN</name>
<dbReference type="AlphaFoldDB" id="A0A517WZY6"/>
<proteinExistence type="predicted"/>
<accession>A0A517WZY6</accession>
<dbReference type="OrthoDB" id="209833at2"/>
<dbReference type="Proteomes" id="UP000318384">
    <property type="component" value="Chromosome"/>
</dbReference>
<dbReference type="PANTHER" id="PTHR30093:SF2">
    <property type="entry name" value="TYPE II SECRETION SYSTEM PROTEIN H"/>
    <property type="match status" value="1"/>
</dbReference>
<dbReference type="InterPro" id="IPR012902">
    <property type="entry name" value="N_methyl_site"/>
</dbReference>
<dbReference type="Gene3D" id="3.30.700.10">
    <property type="entry name" value="Glycoprotein, Type 4 Pilin"/>
    <property type="match status" value="1"/>
</dbReference>
<dbReference type="Pfam" id="PF07596">
    <property type="entry name" value="SBP_bac_10"/>
    <property type="match status" value="1"/>
</dbReference>
<feature type="domain" description="DUF1559" evidence="1">
    <location>
        <begin position="33"/>
        <end position="299"/>
    </location>
</feature>
<evidence type="ECO:0000313" key="3">
    <source>
        <dbReference type="Proteomes" id="UP000318384"/>
    </source>
</evidence>
<dbReference type="InterPro" id="IPR027558">
    <property type="entry name" value="Pre_pil_HX9DG_C"/>
</dbReference>
<sequence>MKRNRIRGFTLIELLVVIAIIAILIALLLPAVQQAREAARRSQCKNNLKQLGLALHNYHDVFGTFPPGCVNQGNRDRGGAWGWSAMVMPYIDLANNYNTLGVGSQPMINALEPGATYDLMQQPVPTFRCPSDIAPDLNNRRNGIRNASNTNNRRIATSNYVGANSGTWARKVDAAERVDGFAGFDGIFAPASKVRIRDITDGTSNTIMLSERCWKLNPTRFCNSALVYGSQGRQGIGGSPYPNLYKGQRFSDVMFNMRNNQGINSLVSCTTSISSLHVGGVQVTMADGSVRFISENIDFKGDTAKSQHNRNSLLENLMGRDDGNIIGDF</sequence>
<evidence type="ECO:0000313" key="2">
    <source>
        <dbReference type="EMBL" id="QDU10817.1"/>
    </source>
</evidence>
<keyword evidence="3" id="KW-1185">Reference proteome</keyword>
<dbReference type="PANTHER" id="PTHR30093">
    <property type="entry name" value="GENERAL SECRETION PATHWAY PROTEIN G"/>
    <property type="match status" value="1"/>
</dbReference>
<protein>
    <submittedName>
        <fullName evidence="2">Type II secretion system protein G</fullName>
    </submittedName>
</protein>
<dbReference type="InterPro" id="IPR045584">
    <property type="entry name" value="Pilin-like"/>
</dbReference>
<dbReference type="NCBIfam" id="TIGR04294">
    <property type="entry name" value="pre_pil_HX9DG"/>
    <property type="match status" value="1"/>
</dbReference>
<dbReference type="InterPro" id="IPR011453">
    <property type="entry name" value="DUF1559"/>
</dbReference>
<organism evidence="2 3">
    <name type="scientific">Gimesia aquarii</name>
    <dbReference type="NCBI Taxonomy" id="2527964"/>
    <lineage>
        <taxon>Bacteria</taxon>
        <taxon>Pseudomonadati</taxon>
        <taxon>Planctomycetota</taxon>
        <taxon>Planctomycetia</taxon>
        <taxon>Planctomycetales</taxon>
        <taxon>Planctomycetaceae</taxon>
        <taxon>Gimesia</taxon>
    </lineage>
</organism>
<dbReference type="Pfam" id="PF07963">
    <property type="entry name" value="N_methyl"/>
    <property type="match status" value="1"/>
</dbReference>